<evidence type="ECO:0000313" key="8">
    <source>
        <dbReference type="Proteomes" id="UP000824083"/>
    </source>
</evidence>
<comment type="cofactor">
    <cofactor evidence="3">
        <name>FMN</name>
        <dbReference type="ChEBI" id="CHEBI:58210"/>
    </cofactor>
    <text evidence="3">Binds 1 FMN per subunit.</text>
</comment>
<evidence type="ECO:0000256" key="3">
    <source>
        <dbReference type="HAMAP-Rule" id="MF_02225"/>
    </source>
</evidence>
<dbReference type="Pfam" id="PF02441">
    <property type="entry name" value="Flavoprotein"/>
    <property type="match status" value="1"/>
</dbReference>
<keyword evidence="2 3" id="KW-0456">Lyase</keyword>
<feature type="binding site" evidence="3">
    <location>
        <position position="276"/>
    </location>
    <ligand>
        <name>CTP</name>
        <dbReference type="ChEBI" id="CHEBI:37563"/>
    </ligand>
</feature>
<dbReference type="HAMAP" id="MF_02225">
    <property type="entry name" value="CoaBC"/>
    <property type="match status" value="1"/>
</dbReference>
<comment type="caution">
    <text evidence="7">The sequence shown here is derived from an EMBL/GenBank/DDBJ whole genome shotgun (WGS) entry which is preliminary data.</text>
</comment>
<feature type="binding site" evidence="3">
    <location>
        <position position="286"/>
    </location>
    <ligand>
        <name>CTP</name>
        <dbReference type="ChEBI" id="CHEBI:37563"/>
    </ligand>
</feature>
<keyword evidence="3" id="KW-0460">Magnesium</keyword>
<dbReference type="NCBIfam" id="TIGR00521">
    <property type="entry name" value="coaBC_dfp"/>
    <property type="match status" value="1"/>
</dbReference>
<dbReference type="InterPro" id="IPR003382">
    <property type="entry name" value="Flavoprotein"/>
</dbReference>
<feature type="domain" description="Flavoprotein" evidence="5">
    <location>
        <begin position="6"/>
        <end position="174"/>
    </location>
</feature>
<dbReference type="Gene3D" id="3.40.50.1950">
    <property type="entry name" value="Flavin prenyltransferase-like"/>
    <property type="match status" value="1"/>
</dbReference>
<dbReference type="Proteomes" id="UP000824083">
    <property type="component" value="Unassembled WGS sequence"/>
</dbReference>
<comment type="function">
    <text evidence="3">Catalyzes two sequential steps in the biosynthesis of coenzyme A. In the first step cysteine is conjugated to 4'-phosphopantothenate to form 4-phosphopantothenoylcysteine. In the second step the latter compound is decarboxylated to form 4'-phosphopantotheine.</text>
</comment>
<dbReference type="PANTHER" id="PTHR14359:SF6">
    <property type="entry name" value="PHOSPHOPANTOTHENOYLCYSTEINE DECARBOXYLASE"/>
    <property type="match status" value="1"/>
</dbReference>
<dbReference type="GO" id="GO:0004632">
    <property type="term" value="F:phosphopantothenate--cysteine ligase activity"/>
    <property type="evidence" value="ECO:0007669"/>
    <property type="project" value="UniProtKB-UniRule"/>
</dbReference>
<dbReference type="GO" id="GO:0046872">
    <property type="term" value="F:metal ion binding"/>
    <property type="evidence" value="ECO:0007669"/>
    <property type="project" value="UniProtKB-KW"/>
</dbReference>
<dbReference type="Pfam" id="PF04127">
    <property type="entry name" value="DFP"/>
    <property type="match status" value="1"/>
</dbReference>
<dbReference type="InterPro" id="IPR035929">
    <property type="entry name" value="CoaB-like_sf"/>
</dbReference>
<reference evidence="7" key="1">
    <citation type="submission" date="2020-10" db="EMBL/GenBank/DDBJ databases">
        <authorList>
            <person name="Gilroy R."/>
        </authorList>
    </citation>
    <scope>NUCLEOTIDE SEQUENCE</scope>
    <source>
        <strain evidence="7">7463</strain>
    </source>
</reference>
<comment type="pathway">
    <text evidence="3 4">Cofactor biosynthesis; coenzyme A biosynthesis; CoA from (R)-pantothenate: step 2/5.</text>
</comment>
<keyword evidence="3" id="KW-0479">Metal-binding</keyword>
<evidence type="ECO:0000256" key="4">
    <source>
        <dbReference type="RuleBase" id="RU364078"/>
    </source>
</evidence>
<proteinExistence type="inferred from homology"/>
<name>A0A9D1IGZ5_9BURK</name>
<comment type="function">
    <text evidence="4">Catalyzes two steps in the biosynthesis of coenzyme A. In the first step cysteine is conjugated to 4'-phosphopantothenate to form 4-phosphopantothenoylcysteine, in the latter compound is decarboxylated to form 4'-phosphopantotheine.</text>
</comment>
<feature type="binding site" evidence="3">
    <location>
        <begin position="303"/>
        <end position="306"/>
    </location>
    <ligand>
        <name>CTP</name>
        <dbReference type="ChEBI" id="CHEBI:37563"/>
    </ligand>
</feature>
<evidence type="ECO:0000259" key="6">
    <source>
        <dbReference type="Pfam" id="PF04127"/>
    </source>
</evidence>
<dbReference type="GO" id="GO:0015937">
    <property type="term" value="P:coenzyme A biosynthetic process"/>
    <property type="evidence" value="ECO:0007669"/>
    <property type="project" value="UniProtKB-UniRule"/>
</dbReference>
<accession>A0A9D1IGZ5</accession>
<dbReference type="SUPFAM" id="SSF52507">
    <property type="entry name" value="Homo-oligomeric flavin-containing Cys decarboxylases, HFCD"/>
    <property type="match status" value="1"/>
</dbReference>
<dbReference type="AlphaFoldDB" id="A0A9D1IGZ5"/>
<feature type="binding site" evidence="3">
    <location>
        <position position="339"/>
    </location>
    <ligand>
        <name>CTP</name>
        <dbReference type="ChEBI" id="CHEBI:37563"/>
    </ligand>
</feature>
<dbReference type="InterPro" id="IPR007085">
    <property type="entry name" value="DNA/pantothenate-metab_flavo_C"/>
</dbReference>
<dbReference type="EMBL" id="DVMY01000013">
    <property type="protein sequence ID" value="HIU36735.1"/>
    <property type="molecule type" value="Genomic_DNA"/>
</dbReference>
<evidence type="ECO:0000256" key="1">
    <source>
        <dbReference type="ARBA" id="ARBA00022793"/>
    </source>
</evidence>
<dbReference type="EC" id="6.3.2.5" evidence="3"/>
<comment type="similarity">
    <text evidence="3 4">In the N-terminal section; belongs to the HFCD (homo-oligomeric flavin containing Cys decarboxylase) superfamily.</text>
</comment>
<feature type="domain" description="DNA/pantothenate metabolism flavoprotein C-terminal" evidence="6">
    <location>
        <begin position="186"/>
        <end position="389"/>
    </location>
</feature>
<keyword evidence="1 3" id="KW-0210">Decarboxylase</keyword>
<dbReference type="InterPro" id="IPR036551">
    <property type="entry name" value="Flavin_trans-like"/>
</dbReference>
<keyword evidence="3 4" id="KW-0288">FMN</keyword>
<keyword evidence="3 4" id="KW-0436">Ligase</keyword>
<feature type="region of interest" description="Phosphopantothenate--cysteine ligase" evidence="3">
    <location>
        <begin position="188"/>
        <end position="392"/>
    </location>
</feature>
<feature type="region of interest" description="Phosphopantothenoylcysteine decarboxylase" evidence="3">
    <location>
        <begin position="1"/>
        <end position="187"/>
    </location>
</feature>
<protein>
    <recommendedName>
        <fullName evidence="3">Coenzyme A biosynthesis bifunctional protein CoaBC</fullName>
    </recommendedName>
    <alternativeName>
        <fullName evidence="3">DNA/pantothenate metabolism flavoprotein</fullName>
    </alternativeName>
    <alternativeName>
        <fullName evidence="3">Phosphopantothenoylcysteine synthetase/decarboxylase</fullName>
        <shortName evidence="3">PPCS-PPCDC</shortName>
    </alternativeName>
    <domain>
        <recommendedName>
            <fullName evidence="3">Phosphopantothenoylcysteine decarboxylase</fullName>
            <shortName evidence="3">PPC decarboxylase</shortName>
            <shortName evidence="3">PPC-DC</shortName>
            <ecNumber evidence="3">4.1.1.36</ecNumber>
        </recommendedName>
        <alternativeName>
            <fullName evidence="3">CoaC</fullName>
        </alternativeName>
    </domain>
    <domain>
        <recommendedName>
            <fullName evidence="3">Phosphopantothenate--cysteine ligase</fullName>
            <ecNumber evidence="3">6.3.2.5</ecNumber>
        </recommendedName>
        <alternativeName>
            <fullName evidence="3">CoaB</fullName>
        </alternativeName>
        <alternativeName>
            <fullName evidence="3">Phosphopantothenoylcysteine synthetase</fullName>
            <shortName evidence="3">PPC synthetase</shortName>
            <shortName evidence="3">PPC-S</shortName>
        </alternativeName>
    </domain>
</protein>
<comment type="cofactor">
    <cofactor evidence="3">
        <name>Mg(2+)</name>
        <dbReference type="ChEBI" id="CHEBI:18420"/>
    </cofactor>
</comment>
<dbReference type="InterPro" id="IPR005252">
    <property type="entry name" value="CoaBC"/>
</dbReference>
<comment type="catalytic activity">
    <reaction evidence="3 4">
        <text>N-[(R)-4-phosphopantothenoyl]-L-cysteine + H(+) = (R)-4'-phosphopantetheine + CO2</text>
        <dbReference type="Rhea" id="RHEA:16793"/>
        <dbReference type="ChEBI" id="CHEBI:15378"/>
        <dbReference type="ChEBI" id="CHEBI:16526"/>
        <dbReference type="ChEBI" id="CHEBI:59458"/>
        <dbReference type="ChEBI" id="CHEBI:61723"/>
        <dbReference type="EC" id="4.1.1.36"/>
    </reaction>
</comment>
<organism evidence="7 8">
    <name type="scientific">Candidatus Aphodousia faecigallinarum</name>
    <dbReference type="NCBI Taxonomy" id="2840677"/>
    <lineage>
        <taxon>Bacteria</taxon>
        <taxon>Pseudomonadati</taxon>
        <taxon>Pseudomonadota</taxon>
        <taxon>Betaproteobacteria</taxon>
        <taxon>Burkholderiales</taxon>
        <taxon>Sutterellaceae</taxon>
        <taxon>Sutterellaceae incertae sedis</taxon>
        <taxon>Candidatus Aphodousia</taxon>
    </lineage>
</organism>
<dbReference type="GO" id="GO:0015941">
    <property type="term" value="P:pantothenate catabolic process"/>
    <property type="evidence" value="ECO:0007669"/>
    <property type="project" value="InterPro"/>
</dbReference>
<reference evidence="7" key="2">
    <citation type="journal article" date="2021" name="PeerJ">
        <title>Extensive microbial diversity within the chicken gut microbiome revealed by metagenomics and culture.</title>
        <authorList>
            <person name="Gilroy R."/>
            <person name="Ravi A."/>
            <person name="Getino M."/>
            <person name="Pursley I."/>
            <person name="Horton D.L."/>
            <person name="Alikhan N.F."/>
            <person name="Baker D."/>
            <person name="Gharbi K."/>
            <person name="Hall N."/>
            <person name="Watson M."/>
            <person name="Adriaenssens E.M."/>
            <person name="Foster-Nyarko E."/>
            <person name="Jarju S."/>
            <person name="Secka A."/>
            <person name="Antonio M."/>
            <person name="Oren A."/>
            <person name="Chaudhuri R.R."/>
            <person name="La Ragione R."/>
            <person name="Hildebrand F."/>
            <person name="Pallen M.J."/>
        </authorList>
    </citation>
    <scope>NUCLEOTIDE SEQUENCE</scope>
    <source>
        <strain evidence="7">7463</strain>
    </source>
</reference>
<comment type="pathway">
    <text evidence="3 4">Cofactor biosynthesis; coenzyme A biosynthesis; CoA from (R)-pantothenate: step 3/5.</text>
</comment>
<dbReference type="GO" id="GO:0010181">
    <property type="term" value="F:FMN binding"/>
    <property type="evidence" value="ECO:0007669"/>
    <property type="project" value="UniProtKB-UniRule"/>
</dbReference>
<sequence length="392" mass="41860">MLSGQKIVLAVTGSIAAYKSCELLRLLIKRGAEVSVIMTEAAQRFVTPLSFQALGAKRVYTGDWQQDNCAIPHIEATKEASLLLVAPATANILAKAAQGLADDLLSAAILAARCPVAYAPAMNTFMWHNQATQRNLTQLTQDGAIFLGPTSGEQACGDIGSGRMLEPEDLIELLQGAFSPRLLDRCRVLITAGPTYEPIDPVRGITNLSSGKQGFAIAKAAALAGAEVTLIAGRCDLKTPAGVKRINVTTALEMYDAVMQQVSQHEIFISVAAVADWRVANASDHKIKKEYAGKPELIFEENPDILASVAALENPPYCVGFAAETDNLIDNARAKLYRKNVPLIVANLVSDAMNQDTNAVVFVELEAATPLAKATKEHIAQALIAKIAQEVN</sequence>
<dbReference type="PANTHER" id="PTHR14359">
    <property type="entry name" value="HOMO-OLIGOMERIC FLAVIN CONTAINING CYS DECARBOXYLASE FAMILY"/>
    <property type="match status" value="1"/>
</dbReference>
<feature type="binding site" evidence="3">
    <location>
        <position position="321"/>
    </location>
    <ligand>
        <name>CTP</name>
        <dbReference type="ChEBI" id="CHEBI:37563"/>
    </ligand>
</feature>
<dbReference type="SUPFAM" id="SSF102645">
    <property type="entry name" value="CoaB-like"/>
    <property type="match status" value="1"/>
</dbReference>
<comment type="similarity">
    <text evidence="3 4">In the C-terminal section; belongs to the PPC synthetase family.</text>
</comment>
<feature type="binding site" evidence="3">
    <location>
        <position position="335"/>
    </location>
    <ligand>
        <name>CTP</name>
        <dbReference type="ChEBI" id="CHEBI:37563"/>
    </ligand>
</feature>
<dbReference type="GO" id="GO:0071513">
    <property type="term" value="C:phosphopantothenoylcysteine decarboxylase complex"/>
    <property type="evidence" value="ECO:0007669"/>
    <property type="project" value="TreeGrafter"/>
</dbReference>
<comment type="catalytic activity">
    <reaction evidence="3 4">
        <text>(R)-4'-phosphopantothenate + L-cysteine + CTP = N-[(R)-4-phosphopantothenoyl]-L-cysteine + CMP + diphosphate + H(+)</text>
        <dbReference type="Rhea" id="RHEA:19397"/>
        <dbReference type="ChEBI" id="CHEBI:10986"/>
        <dbReference type="ChEBI" id="CHEBI:15378"/>
        <dbReference type="ChEBI" id="CHEBI:33019"/>
        <dbReference type="ChEBI" id="CHEBI:35235"/>
        <dbReference type="ChEBI" id="CHEBI:37563"/>
        <dbReference type="ChEBI" id="CHEBI:59458"/>
        <dbReference type="ChEBI" id="CHEBI:60377"/>
        <dbReference type="EC" id="6.3.2.5"/>
    </reaction>
</comment>
<feature type="active site" description="Proton donor" evidence="3">
    <location>
        <position position="156"/>
    </location>
</feature>
<comment type="caution">
    <text evidence="3">Lacks conserved residue(s) required for the propagation of feature annotation.</text>
</comment>
<keyword evidence="3" id="KW-0511">Multifunctional enzyme</keyword>
<evidence type="ECO:0000256" key="2">
    <source>
        <dbReference type="ARBA" id="ARBA00023239"/>
    </source>
</evidence>
<dbReference type="EC" id="4.1.1.36" evidence="3"/>
<dbReference type="GO" id="GO:0004633">
    <property type="term" value="F:phosphopantothenoylcysteine decarboxylase activity"/>
    <property type="evidence" value="ECO:0007669"/>
    <property type="project" value="UniProtKB-UniRule"/>
</dbReference>
<gene>
    <name evidence="3 7" type="primary">coaBC</name>
    <name evidence="7" type="ORF">IAC56_00420</name>
</gene>
<keyword evidence="3 4" id="KW-0285">Flavoprotein</keyword>
<evidence type="ECO:0000259" key="5">
    <source>
        <dbReference type="Pfam" id="PF02441"/>
    </source>
</evidence>
<dbReference type="Gene3D" id="3.40.50.10300">
    <property type="entry name" value="CoaB-like"/>
    <property type="match status" value="1"/>
</dbReference>
<evidence type="ECO:0000313" key="7">
    <source>
        <dbReference type="EMBL" id="HIU36735.1"/>
    </source>
</evidence>